<gene>
    <name evidence="5" type="ORF">SAMN02745883_00407</name>
</gene>
<keyword evidence="3" id="KW-0413">Isomerase</keyword>
<dbReference type="InterPro" id="IPR029066">
    <property type="entry name" value="PLP-binding_barrel"/>
</dbReference>
<protein>
    <submittedName>
        <fullName evidence="5">Predicted amino acid racemase</fullName>
    </submittedName>
</protein>
<dbReference type="Pfam" id="PF01168">
    <property type="entry name" value="Ala_racemase_N"/>
    <property type="match status" value="1"/>
</dbReference>
<dbReference type="PANTHER" id="PTHR30511">
    <property type="entry name" value="ALANINE RACEMASE"/>
    <property type="match status" value="1"/>
</dbReference>
<evidence type="ECO:0000256" key="3">
    <source>
        <dbReference type="ARBA" id="ARBA00023235"/>
    </source>
</evidence>
<dbReference type="InterPro" id="IPR000821">
    <property type="entry name" value="Ala_racemase"/>
</dbReference>
<dbReference type="Gene3D" id="3.20.20.10">
    <property type="entry name" value="Alanine racemase"/>
    <property type="match status" value="1"/>
</dbReference>
<reference evidence="5 6" key="1">
    <citation type="submission" date="2016-11" db="EMBL/GenBank/DDBJ databases">
        <authorList>
            <person name="Jaros S."/>
            <person name="Januszkiewicz K."/>
            <person name="Wedrychowicz H."/>
        </authorList>
    </citation>
    <scope>NUCLEOTIDE SEQUENCE [LARGE SCALE GENOMIC DNA]</scope>
    <source>
        <strain evidence="5 6">DSM 14501</strain>
    </source>
</reference>
<evidence type="ECO:0000259" key="4">
    <source>
        <dbReference type="Pfam" id="PF01168"/>
    </source>
</evidence>
<comment type="cofactor">
    <cofactor evidence="1">
        <name>pyridoxal 5'-phosphate</name>
        <dbReference type="ChEBI" id="CHEBI:597326"/>
    </cofactor>
</comment>
<sequence length="356" mass="39633">MSKCPRLEIELSKIRHNTKTLVKLCNKHGIDLAGVTKVFCAIPEVAQVMVENGVKILADSRIENLKKVKNINCPKMLLRLPMISQVHEVVKYADISLNSEIKTIEKLSEEALKLGKVHNIILMLDLGDLREGVWADINNVEEIVEKILKLKGVKLIGIGTNLTCYGGVIPSKENLGKLQEIAEKISKKFDIELKIISGGNSSSIHLVQKNEMPMRINNLRLGESIVLGRETAYGNIIENTYQDAFKLVAEVIELKEKPSVPIGEIGMDAFGNKPTFEDKGIRKRAILAIGRQDVNPDNLIPVDEKIEILGASSDHLIVDVTDSEKKYKVGDEIIFNLEYGGLLQLATSEYVYKNIK</sequence>
<dbReference type="InterPro" id="IPR001608">
    <property type="entry name" value="Ala_racemase_N"/>
</dbReference>
<dbReference type="RefSeq" id="WP_072965701.1">
    <property type="nucleotide sequence ID" value="NZ_FRAJ01000003.1"/>
</dbReference>
<dbReference type="SUPFAM" id="SSF51419">
    <property type="entry name" value="PLP-binding barrel"/>
    <property type="match status" value="1"/>
</dbReference>
<evidence type="ECO:0000256" key="2">
    <source>
        <dbReference type="ARBA" id="ARBA00022898"/>
    </source>
</evidence>
<dbReference type="CDD" id="cd06815">
    <property type="entry name" value="PLPDE_III_AR_like_1"/>
    <property type="match status" value="1"/>
</dbReference>
<keyword evidence="2" id="KW-0663">Pyridoxal phosphate</keyword>
<dbReference type="STRING" id="1121266.SAMN02745883_00407"/>
<proteinExistence type="predicted"/>
<dbReference type="GO" id="GO:0005829">
    <property type="term" value="C:cytosol"/>
    <property type="evidence" value="ECO:0007669"/>
    <property type="project" value="TreeGrafter"/>
</dbReference>
<name>A0A1M6LZJ9_9FIRM</name>
<evidence type="ECO:0000256" key="1">
    <source>
        <dbReference type="ARBA" id="ARBA00001933"/>
    </source>
</evidence>
<evidence type="ECO:0000313" key="6">
    <source>
        <dbReference type="Proteomes" id="UP000184082"/>
    </source>
</evidence>
<dbReference type="GO" id="GO:0030170">
    <property type="term" value="F:pyridoxal phosphate binding"/>
    <property type="evidence" value="ECO:0007669"/>
    <property type="project" value="TreeGrafter"/>
</dbReference>
<dbReference type="EMBL" id="FRAJ01000003">
    <property type="protein sequence ID" value="SHJ76530.1"/>
    <property type="molecule type" value="Genomic_DNA"/>
</dbReference>
<dbReference type="Proteomes" id="UP000184082">
    <property type="component" value="Unassembled WGS sequence"/>
</dbReference>
<organism evidence="5 6">
    <name type="scientific">Caminicella sporogenes DSM 14501</name>
    <dbReference type="NCBI Taxonomy" id="1121266"/>
    <lineage>
        <taxon>Bacteria</taxon>
        <taxon>Bacillati</taxon>
        <taxon>Bacillota</taxon>
        <taxon>Clostridia</taxon>
        <taxon>Peptostreptococcales</taxon>
        <taxon>Caminicellaceae</taxon>
        <taxon>Caminicella</taxon>
    </lineage>
</organism>
<keyword evidence="6" id="KW-1185">Reference proteome</keyword>
<dbReference type="PANTHER" id="PTHR30511:SF3">
    <property type="entry name" value="LYSINE RACEMASE"/>
    <property type="match status" value="1"/>
</dbReference>
<accession>A0A1M6LZJ9</accession>
<dbReference type="AlphaFoldDB" id="A0A1M6LZJ9"/>
<dbReference type="NCBIfam" id="NF040742">
    <property type="entry name" value="racem_Orr"/>
    <property type="match status" value="1"/>
</dbReference>
<feature type="domain" description="Alanine racemase N-terminal" evidence="4">
    <location>
        <begin position="9"/>
        <end position="226"/>
    </location>
</feature>
<dbReference type="GO" id="GO:0008784">
    <property type="term" value="F:alanine racemase activity"/>
    <property type="evidence" value="ECO:0007669"/>
    <property type="project" value="TreeGrafter"/>
</dbReference>
<evidence type="ECO:0000313" key="5">
    <source>
        <dbReference type="EMBL" id="SHJ76530.1"/>
    </source>
</evidence>